<evidence type="ECO:0000313" key="1">
    <source>
        <dbReference type="EMBL" id="KAI8559655.1"/>
    </source>
</evidence>
<sequence>MTLWQRRKKITPRRHPGLVLGKGDRLRLRLQRAKGRLRRAVLTTENSIMRVKWKPESSNPITWAFVALFRKVCPLGLSSYLAIIEIQSLSFISTCEYLKEIGKVTQLLGLLLIVLYSDPALASDPHVPGNFKASVRFLNKVFHCNLYPRGTEHKPNRKSGELLFAFLTDVLVVDWAMFIFTQLRDFRANTLITANMHFPCMITSLCTYQGVRGWAYEKLEELSPGPFDDSFDEKSQSQTYAAKGKQANRGEYLTTMPSKKEKQGP</sequence>
<name>A0ACC0P223_RHOML</name>
<organism evidence="1 2">
    <name type="scientific">Rhododendron molle</name>
    <name type="common">Chinese azalea</name>
    <name type="synonym">Azalea mollis</name>
    <dbReference type="NCBI Taxonomy" id="49168"/>
    <lineage>
        <taxon>Eukaryota</taxon>
        <taxon>Viridiplantae</taxon>
        <taxon>Streptophyta</taxon>
        <taxon>Embryophyta</taxon>
        <taxon>Tracheophyta</taxon>
        <taxon>Spermatophyta</taxon>
        <taxon>Magnoliopsida</taxon>
        <taxon>eudicotyledons</taxon>
        <taxon>Gunneridae</taxon>
        <taxon>Pentapetalae</taxon>
        <taxon>asterids</taxon>
        <taxon>Ericales</taxon>
        <taxon>Ericaceae</taxon>
        <taxon>Ericoideae</taxon>
        <taxon>Rhodoreae</taxon>
        <taxon>Rhododendron</taxon>
    </lineage>
</organism>
<keyword evidence="2" id="KW-1185">Reference proteome</keyword>
<reference evidence="1" key="1">
    <citation type="submission" date="2022-02" db="EMBL/GenBank/DDBJ databases">
        <title>Plant Genome Project.</title>
        <authorList>
            <person name="Zhang R.-G."/>
        </authorList>
    </citation>
    <scope>NUCLEOTIDE SEQUENCE</scope>
    <source>
        <strain evidence="1">AT1</strain>
    </source>
</reference>
<protein>
    <submittedName>
        <fullName evidence="1">Uncharacterized protein</fullName>
    </submittedName>
</protein>
<dbReference type="Proteomes" id="UP001062846">
    <property type="component" value="Chromosome 4"/>
</dbReference>
<proteinExistence type="predicted"/>
<accession>A0ACC0P223</accession>
<evidence type="ECO:0000313" key="2">
    <source>
        <dbReference type="Proteomes" id="UP001062846"/>
    </source>
</evidence>
<gene>
    <name evidence="1" type="ORF">RHMOL_Rhmol04G0190100</name>
</gene>
<comment type="caution">
    <text evidence="1">The sequence shown here is derived from an EMBL/GenBank/DDBJ whole genome shotgun (WGS) entry which is preliminary data.</text>
</comment>
<dbReference type="EMBL" id="CM046391">
    <property type="protein sequence ID" value="KAI8559655.1"/>
    <property type="molecule type" value="Genomic_DNA"/>
</dbReference>